<dbReference type="PANTHER" id="PTHR33055:SF3">
    <property type="entry name" value="PUTATIVE TRANSPOSASE FOR IS117-RELATED"/>
    <property type="match status" value="1"/>
</dbReference>
<dbReference type="Pfam" id="PF02371">
    <property type="entry name" value="Transposase_20"/>
    <property type="match status" value="1"/>
</dbReference>
<organism evidence="2 3">
    <name type="scientific">Sphingobium scionense</name>
    <dbReference type="NCBI Taxonomy" id="1404341"/>
    <lineage>
        <taxon>Bacteria</taxon>
        <taxon>Pseudomonadati</taxon>
        <taxon>Pseudomonadota</taxon>
        <taxon>Alphaproteobacteria</taxon>
        <taxon>Sphingomonadales</taxon>
        <taxon>Sphingomonadaceae</taxon>
        <taxon>Sphingobium</taxon>
    </lineage>
</organism>
<keyword evidence="3" id="KW-1185">Reference proteome</keyword>
<dbReference type="AlphaFoldDB" id="A0A7W6PX64"/>
<sequence length="384" mass="42962">MSAESISPPAAIRVDLGAIFVSLELSKSTWLVTSLSPGSERMSRHSVPGGDLPGLLDCLGTLREKARVREGRLYRVVVIQEAGLDGFWIHRALEAEGWIASHVVDAASIAVSRRHRRAKTDRIDGETLVRTLMAWMRGEPRVYSMVRVPAVEDEDRRRIGRERKVLIEERKRHVNRIKGLLFGVGIRHYEPVRRDRRERLEELRTGDGRPLPNHLKAQICRELDRLELLDSQIKAVEAERDVMCSQGDEASAQAMLAGIRGIGAESANILASEGLFRQFDNRRQVAAYAGLAPSPWRSGSIDREQGVSKAGNPRLRTTMIQLAWLWLRYQPDAALTRWFHERASHSGGRGRKVAIVALARKLLVALWKYVTAGVVIEGVAMTAA</sequence>
<evidence type="ECO:0000259" key="1">
    <source>
        <dbReference type="Pfam" id="PF02371"/>
    </source>
</evidence>
<comment type="caution">
    <text evidence="2">The sequence shown here is derived from an EMBL/GenBank/DDBJ whole genome shotgun (WGS) entry which is preliminary data.</text>
</comment>
<dbReference type="GO" id="GO:0003677">
    <property type="term" value="F:DNA binding"/>
    <property type="evidence" value="ECO:0007669"/>
    <property type="project" value="InterPro"/>
</dbReference>
<protein>
    <submittedName>
        <fullName evidence="2">Transposase</fullName>
    </submittedName>
</protein>
<reference evidence="2 3" key="1">
    <citation type="submission" date="2020-08" db="EMBL/GenBank/DDBJ databases">
        <title>Genomic Encyclopedia of Type Strains, Phase IV (KMG-IV): sequencing the most valuable type-strain genomes for metagenomic binning, comparative biology and taxonomic classification.</title>
        <authorList>
            <person name="Goeker M."/>
        </authorList>
    </citation>
    <scope>NUCLEOTIDE SEQUENCE [LARGE SCALE GENOMIC DNA]</scope>
    <source>
        <strain evidence="2 3">DSM 19371</strain>
    </source>
</reference>
<dbReference type="InterPro" id="IPR003346">
    <property type="entry name" value="Transposase_20"/>
</dbReference>
<dbReference type="NCBIfam" id="NF033542">
    <property type="entry name" value="transpos_IS110"/>
    <property type="match status" value="1"/>
</dbReference>
<dbReference type="EMBL" id="JACIEU010000031">
    <property type="protein sequence ID" value="MBB4151195.1"/>
    <property type="molecule type" value="Genomic_DNA"/>
</dbReference>
<accession>A0A7W6PX64</accession>
<dbReference type="RefSeq" id="WP_188084222.1">
    <property type="nucleotide sequence ID" value="NZ_JACIEU010000031.1"/>
</dbReference>
<dbReference type="GO" id="GO:0004803">
    <property type="term" value="F:transposase activity"/>
    <property type="evidence" value="ECO:0007669"/>
    <property type="project" value="InterPro"/>
</dbReference>
<dbReference type="GO" id="GO:0006313">
    <property type="term" value="P:DNA transposition"/>
    <property type="evidence" value="ECO:0007669"/>
    <property type="project" value="InterPro"/>
</dbReference>
<evidence type="ECO:0000313" key="3">
    <source>
        <dbReference type="Proteomes" id="UP000590524"/>
    </source>
</evidence>
<feature type="domain" description="Transposase IS116/IS110/IS902 C-terminal" evidence="1">
    <location>
        <begin position="255"/>
        <end position="333"/>
    </location>
</feature>
<evidence type="ECO:0000313" key="2">
    <source>
        <dbReference type="EMBL" id="MBB4151195.1"/>
    </source>
</evidence>
<gene>
    <name evidence="2" type="ORF">GGQ90_005007</name>
</gene>
<dbReference type="Proteomes" id="UP000590524">
    <property type="component" value="Unassembled WGS sequence"/>
</dbReference>
<name>A0A7W6PX64_9SPHN</name>
<dbReference type="InterPro" id="IPR047650">
    <property type="entry name" value="Transpos_IS110"/>
</dbReference>
<proteinExistence type="predicted"/>
<dbReference type="PANTHER" id="PTHR33055">
    <property type="entry name" value="TRANSPOSASE FOR INSERTION SEQUENCE ELEMENT IS1111A"/>
    <property type="match status" value="1"/>
</dbReference>